<dbReference type="Proteomes" id="UP000190092">
    <property type="component" value="Unassembled WGS sequence"/>
</dbReference>
<dbReference type="InterPro" id="IPR029045">
    <property type="entry name" value="ClpP/crotonase-like_dom_sf"/>
</dbReference>
<comment type="similarity">
    <text evidence="1">Belongs to the enoyl-CoA hydratase/isomerase family.</text>
</comment>
<dbReference type="EMBL" id="FUWJ01000006">
    <property type="protein sequence ID" value="SKA20937.1"/>
    <property type="molecule type" value="Genomic_DNA"/>
</dbReference>
<evidence type="ECO:0000313" key="2">
    <source>
        <dbReference type="EMBL" id="SKA20937.1"/>
    </source>
</evidence>
<dbReference type="OrthoDB" id="9795613at2"/>
<dbReference type="Pfam" id="PF00378">
    <property type="entry name" value="ECH_1"/>
    <property type="match status" value="1"/>
</dbReference>
<gene>
    <name evidence="2" type="ORF">SAMN02745126_04162</name>
</gene>
<name>A0A1T4RYE3_9HYPH</name>
<dbReference type="PANTHER" id="PTHR42964">
    <property type="entry name" value="ENOYL-COA HYDRATASE"/>
    <property type="match status" value="1"/>
</dbReference>
<evidence type="ECO:0000313" key="3">
    <source>
        <dbReference type="Proteomes" id="UP000190092"/>
    </source>
</evidence>
<organism evidence="2 3">
    <name type="scientific">Enhydrobacter aerosaccus</name>
    <dbReference type="NCBI Taxonomy" id="225324"/>
    <lineage>
        <taxon>Bacteria</taxon>
        <taxon>Pseudomonadati</taxon>
        <taxon>Pseudomonadota</taxon>
        <taxon>Alphaproteobacteria</taxon>
        <taxon>Hyphomicrobiales</taxon>
        <taxon>Enhydrobacter</taxon>
    </lineage>
</organism>
<dbReference type="GO" id="GO:0003824">
    <property type="term" value="F:catalytic activity"/>
    <property type="evidence" value="ECO:0007669"/>
    <property type="project" value="UniProtKB-ARBA"/>
</dbReference>
<accession>A0A1T4RYE3</accession>
<dbReference type="InterPro" id="IPR001753">
    <property type="entry name" value="Enoyl-CoA_hydra/iso"/>
</dbReference>
<dbReference type="SUPFAM" id="SSF52096">
    <property type="entry name" value="ClpP/crotonase"/>
    <property type="match status" value="1"/>
</dbReference>
<dbReference type="CDD" id="cd06558">
    <property type="entry name" value="crotonase-like"/>
    <property type="match status" value="1"/>
</dbReference>
<dbReference type="InterPro" id="IPR051683">
    <property type="entry name" value="Enoyl-CoA_Hydratase/Isomerase"/>
</dbReference>
<protein>
    <submittedName>
        <fullName evidence="2">Isohexenylglutaconyl-CoA hydratase</fullName>
    </submittedName>
</protein>
<evidence type="ECO:0000256" key="1">
    <source>
        <dbReference type="ARBA" id="ARBA00005254"/>
    </source>
</evidence>
<dbReference type="STRING" id="225324.SAMN02745126_04162"/>
<sequence>MSDFAPKYDTLLLRRERSRLYVTLNRPEVKNALNPTLIGELRSVFEVLRDRRDIKVMILRGAGGTFCAGADLKNMEQSFNEPPKPGEKDPIAVNNRQFGTFLELVNTAPQVVVAAVEGYAIAGGFGLLCVSDVAICTEDAGFAMSETAIGIVPAQIAPFVAARIGVPQTRHLALTAARFKGPEAYRLGIAHYLVKDSAALDAKLEEVLKQVDRCAPFANAATKAVVMKVGTEPLSSVLDFAADKFAEARRSPEAAEGLRAFAEKRPPRWAVE</sequence>
<dbReference type="AlphaFoldDB" id="A0A1T4RYE3"/>
<dbReference type="Gene3D" id="3.90.226.10">
    <property type="entry name" value="2-enoyl-CoA Hydratase, Chain A, domain 1"/>
    <property type="match status" value="1"/>
</dbReference>
<dbReference type="InterPro" id="IPR014748">
    <property type="entry name" value="Enoyl-CoA_hydra_C"/>
</dbReference>
<dbReference type="PANTHER" id="PTHR42964:SF1">
    <property type="entry name" value="POLYKETIDE BIOSYNTHESIS ENOYL-COA HYDRATASE PKSH-RELATED"/>
    <property type="match status" value="1"/>
</dbReference>
<dbReference type="GO" id="GO:0008300">
    <property type="term" value="P:isoprenoid catabolic process"/>
    <property type="evidence" value="ECO:0007669"/>
    <property type="project" value="TreeGrafter"/>
</dbReference>
<proteinExistence type="inferred from homology"/>
<reference evidence="3" key="1">
    <citation type="submission" date="2017-02" db="EMBL/GenBank/DDBJ databases">
        <authorList>
            <person name="Varghese N."/>
            <person name="Submissions S."/>
        </authorList>
    </citation>
    <scope>NUCLEOTIDE SEQUENCE [LARGE SCALE GENOMIC DNA]</scope>
    <source>
        <strain evidence="3">ATCC 27094</strain>
    </source>
</reference>
<dbReference type="Gene3D" id="1.10.12.10">
    <property type="entry name" value="Lyase 2-enoyl-coa Hydratase, Chain A, domain 2"/>
    <property type="match status" value="1"/>
</dbReference>
<dbReference type="RefSeq" id="WP_085935846.1">
    <property type="nucleotide sequence ID" value="NZ_FUWJ01000006.1"/>
</dbReference>
<keyword evidence="3" id="KW-1185">Reference proteome</keyword>